<dbReference type="GO" id="GO:0016798">
    <property type="term" value="F:hydrolase activity, acting on glycosyl bonds"/>
    <property type="evidence" value="ECO:0007669"/>
    <property type="project" value="UniProtKB-KW"/>
</dbReference>
<keyword evidence="1" id="KW-0677">Repeat</keyword>
<feature type="repeat" description="Cell wall-binding" evidence="3">
    <location>
        <begin position="1682"/>
        <end position="1701"/>
    </location>
</feature>
<keyword evidence="2" id="KW-0326">Glycosidase</keyword>
<feature type="chain" id="PRO_5038653380" description="F5/8 type C domain-containing protein" evidence="4">
    <location>
        <begin position="24"/>
        <end position="1881"/>
    </location>
</feature>
<feature type="repeat" description="Cell wall-binding" evidence="3">
    <location>
        <begin position="1662"/>
        <end position="1681"/>
    </location>
</feature>
<dbReference type="Proteomes" id="UP000013097">
    <property type="component" value="Unassembled WGS sequence"/>
</dbReference>
<gene>
    <name evidence="6" type="ORF">HMPREF1092_03169</name>
</gene>
<dbReference type="Pfam" id="PF19127">
    <property type="entry name" value="Choline_bind_3"/>
    <property type="match status" value="1"/>
</dbReference>
<dbReference type="EMBL" id="AGYT01000020">
    <property type="protein sequence ID" value="ENY99496.1"/>
    <property type="molecule type" value="Genomic_DNA"/>
</dbReference>
<dbReference type="PROSITE" id="PS50022">
    <property type="entry name" value="FA58C_3"/>
    <property type="match status" value="1"/>
</dbReference>
<dbReference type="eggNOG" id="COG5263">
    <property type="taxonomic scope" value="Bacteria"/>
</dbReference>
<evidence type="ECO:0000256" key="1">
    <source>
        <dbReference type="ARBA" id="ARBA00022737"/>
    </source>
</evidence>
<feature type="domain" description="F5/8 type C" evidence="5">
    <location>
        <begin position="1713"/>
        <end position="1864"/>
    </location>
</feature>
<sequence length="1881" mass="208498">MIRKKFIAILMGAAMTTTIVSPAIPVAAQTNTSQNQEKKEINNQSKYLKLHINNSDNKYSKLNYKKEVKKSVEVNSDKDNNNLRHDVESNKLENKKINSFAKLSTSEKNPVDQASIKLENVWNWNIGVLSFNSSEKKIIFTPGGSETNPYANAKETLFKISLVNSNGLVTREVSINGSEYPEKAISEAFNNLSFNYGDKLLITYVNSSSKIYATGLINNNSKEYKVDKTTAFSIEPNGISIFNNQKLTVNPLQIEGAKNLVTDCTVTGQTVPESEVTVLVDGKTFTTKSNYIGNFSVPINDENGLKSSTAITVCATGQIPVTVYPTAIPNLGIDKAKVYTIYNCKLTQEGLTFNTTTLKANISETGTNQFSANLIENGKPIDKSETAYFNGFSGASNLKNVDFKYGDILSVYQTNQSKIDWGNVNVNTGTSVKTLNPDEFGYYEITPNGLVPVSNKNLTVNQPYYNGGGSVDISGKTTPNTNVTVSAGSYSTTVRSNSAGEYTAIIPQNDISVGDVVSVYVNNKNFKQIIYRYSKNYALGTNKIQVSNYYGQPIFYVGFNAKDLKFIAAKNITYYNYSGGQQTGNRVGTFYSNNLDFKLINHITGDIIYNFTTNKLNDSSSFVNEINGKTYNVGDILEVSYNPNLLNIDVTSNNINIGSKGSNNQYFEITNKGLVNISNKFIEINPINILGTNKTTINITGKVKPNSEVNIKVGNNIFKGESNSSGNFSIPINVVNGFEPTTNIVVSSDGYIPTNVNLGYDGKVNIQNSHINFYNQGSPSAIQSSIGFNPENMQFTVQNYVSSFGKGNENYFTFGFYNADGTPIIEPTAIKNGSTSVLANLLSGKSFKYGDVISISYNPKISIPVALNNQTVLANINGSTEYFEITKEGLVKVNFGEKIYTNEVNWNGTNLELNITPSIGNNLTIENSVAEILDSSNTVIASSNISNGNVEFTSSQLSKLTNQKDYKFEVKINNKQLPIYVNSNIPSSSMYKLFTNANNQLSISLNHLNYNIEDSNAIASYSKKVNDGVVGTITNNDSIVNTLNNRKAMNDVITNAFINRFGISNLQKFYNESTENANFINWVLNNDVGMSEYLQATNIGEANIDSLQIWSDIWNEYTNSHTGFNLKLAIATSIANETTIHDCFNGKPVGSPVERYNIFENLNSDGGMVKGFETLNVKLLEAVVDVPITNSQIIEMRSLLLQNHNNLISSNSLPSTDYTINYTFNNPYNGATIFGNWKKFYGENETVADVFKIGGVCGAISRLGSVACRVFGQPAHQMGEPGHDAFYTYDIQNHQWYSQYGETTVANATGFDVSHWSDGLALNGNIVTYNALYTAANNKNLIESNQYLWMANSTMSYNLKLQAINNAIQAQPLNVEAWLAKINLLNSNPNVTANDYINLYNQLISALKDYPEPMFDLLVKFNKHMIQVATSTEYNNFVKDVTRVLQEAENSNDASTRTQANRILTDGYMTKYGFTFDQPKSLGQININTWQKNVPTDAIIFKDNGKIDVNANHWWIGSSWSNKININIFDDNMNPKLNIQDGGTDFGTGKIYSTFNNLQFKIGDIIEINYNPGQNSHGYLSLGNMNLSTKNIPDIVAIQITKNGLKVLDGEYTAPDGKMYNFYTGFKNTKYGTKYYIFGVPQIGMQTINNKEYYFNQDGIMQTGLQTINNNGYYFNQAGVMQTGWQTIDGEKYYFGVNGKAMPGYQTINGTKYLFANNGLEIQNIIPDSDMKVSSYSTEQNNTTYSANNIIDGNLNNNWQNVWNHSDKNPYITIELNHIYNLKTLLCFPRQDGSSNGNIEKYKILVSTDGKDFRQVAQGNWVYSNSKEPQFVNLNGVKAKYIKIESEKGVFNLATIAEVILSGTSTETVNKTELSNELGKA</sequence>
<reference evidence="6 7" key="1">
    <citation type="submission" date="2013-01" db="EMBL/GenBank/DDBJ databases">
        <title>The Genome Sequence of Clostridium colicanis 209318.</title>
        <authorList>
            <consortium name="The Broad Institute Genome Sequencing Platform"/>
            <person name="Earl A."/>
            <person name="Ward D."/>
            <person name="Feldgarden M."/>
            <person name="Gevers D."/>
            <person name="Courvalin P."/>
            <person name="Lambert T."/>
            <person name="Walker B."/>
            <person name="Young S.K."/>
            <person name="Zeng Q."/>
            <person name="Gargeya S."/>
            <person name="Fitzgerald M."/>
            <person name="Haas B."/>
            <person name="Abouelleil A."/>
            <person name="Alvarado L."/>
            <person name="Arachchi H.M."/>
            <person name="Berlin A.M."/>
            <person name="Chapman S.B."/>
            <person name="Dewar J."/>
            <person name="Goldberg J."/>
            <person name="Griggs A."/>
            <person name="Gujja S."/>
            <person name="Hansen M."/>
            <person name="Howarth C."/>
            <person name="Imamovic A."/>
            <person name="Larimer J."/>
            <person name="McCowan C."/>
            <person name="Murphy C."/>
            <person name="Neiman D."/>
            <person name="Pearson M."/>
            <person name="Priest M."/>
            <person name="Roberts A."/>
            <person name="Saif S."/>
            <person name="Shea T."/>
            <person name="Sisk P."/>
            <person name="Sykes S."/>
            <person name="Wortman J."/>
            <person name="Nusbaum C."/>
            <person name="Birren B."/>
        </authorList>
    </citation>
    <scope>NUCLEOTIDE SEQUENCE [LARGE SCALE GENOMIC DNA]</scope>
    <source>
        <strain evidence="6 7">209318</strain>
    </source>
</reference>
<name>N9XV54_9CLOT</name>
<dbReference type="Pfam" id="PF00754">
    <property type="entry name" value="F5_F8_type_C"/>
    <property type="match status" value="1"/>
</dbReference>
<accession>N9XV54</accession>
<proteinExistence type="predicted"/>
<feature type="non-terminal residue" evidence="6">
    <location>
        <position position="1881"/>
    </location>
</feature>
<dbReference type="Pfam" id="PF01473">
    <property type="entry name" value="Choline_bind_1"/>
    <property type="match status" value="1"/>
</dbReference>
<evidence type="ECO:0000256" key="2">
    <source>
        <dbReference type="ARBA" id="ARBA00023295"/>
    </source>
</evidence>
<keyword evidence="2" id="KW-0378">Hydrolase</keyword>
<feature type="signal peptide" evidence="4">
    <location>
        <begin position="1"/>
        <end position="23"/>
    </location>
</feature>
<evidence type="ECO:0000313" key="7">
    <source>
        <dbReference type="Proteomes" id="UP000013097"/>
    </source>
</evidence>
<dbReference type="SUPFAM" id="SSF69360">
    <property type="entry name" value="Cell wall binding repeat"/>
    <property type="match status" value="1"/>
</dbReference>
<dbReference type="Gene3D" id="2.10.270.10">
    <property type="entry name" value="Cholin Binding"/>
    <property type="match status" value="2"/>
</dbReference>
<keyword evidence="4" id="KW-0732">Signal</keyword>
<dbReference type="Gene3D" id="2.60.120.260">
    <property type="entry name" value="Galactose-binding domain-like"/>
    <property type="match status" value="1"/>
</dbReference>
<keyword evidence="7" id="KW-1185">Reference proteome</keyword>
<protein>
    <recommendedName>
        <fullName evidence="5">F5/8 type C domain-containing protein</fullName>
    </recommendedName>
</protein>
<evidence type="ECO:0000313" key="6">
    <source>
        <dbReference type="EMBL" id="ENY99496.1"/>
    </source>
</evidence>
<feature type="repeat" description="Cell wall-binding" evidence="3">
    <location>
        <begin position="1642"/>
        <end position="1661"/>
    </location>
</feature>
<organism evidence="6 7">
    <name type="scientific">Clostridium thermobutyricum</name>
    <dbReference type="NCBI Taxonomy" id="29372"/>
    <lineage>
        <taxon>Bacteria</taxon>
        <taxon>Bacillati</taxon>
        <taxon>Bacillota</taxon>
        <taxon>Clostridia</taxon>
        <taxon>Eubacteriales</taxon>
        <taxon>Clostridiaceae</taxon>
        <taxon>Clostridium</taxon>
    </lineage>
</organism>
<evidence type="ECO:0000256" key="3">
    <source>
        <dbReference type="PROSITE-ProRule" id="PRU00591"/>
    </source>
</evidence>
<dbReference type="PROSITE" id="PS51170">
    <property type="entry name" value="CW"/>
    <property type="match status" value="3"/>
</dbReference>
<dbReference type="RefSeq" id="WP_002599609.1">
    <property type="nucleotide sequence ID" value="NZ_KB850958.1"/>
</dbReference>
<dbReference type="SUPFAM" id="SSF49785">
    <property type="entry name" value="Galactose-binding domain-like"/>
    <property type="match status" value="1"/>
</dbReference>
<evidence type="ECO:0000259" key="5">
    <source>
        <dbReference type="PROSITE" id="PS50022"/>
    </source>
</evidence>
<dbReference type="InterPro" id="IPR000421">
    <property type="entry name" value="FA58C"/>
</dbReference>
<dbReference type="InterPro" id="IPR008979">
    <property type="entry name" value="Galactose-bd-like_sf"/>
</dbReference>
<evidence type="ECO:0000256" key="4">
    <source>
        <dbReference type="SAM" id="SignalP"/>
    </source>
</evidence>
<dbReference type="HOGENOM" id="CLU_236237_0_0_9"/>
<comment type="caution">
    <text evidence="6">The sequence shown here is derived from an EMBL/GenBank/DDBJ whole genome shotgun (WGS) entry which is preliminary data.</text>
</comment>
<dbReference type="InterPro" id="IPR018337">
    <property type="entry name" value="Cell_wall/Cho-bd_repeat"/>
</dbReference>